<reference evidence="4" key="1">
    <citation type="journal article" date="2013" name="Genome Announc.">
        <title>Draft genome sequence of the basidiomycetous yeast-like fungus Pseudozyma hubeiensis SY62, which produces an abundant amount of the biosurfactant mannosylerythritol lipids.</title>
        <authorList>
            <person name="Konishi M."/>
            <person name="Hatada Y."/>
            <person name="Horiuchi J."/>
        </authorList>
    </citation>
    <scope>NUCLEOTIDE SEQUENCE [LARGE SCALE GENOMIC DNA]</scope>
    <source>
        <strain evidence="4">SY62</strain>
    </source>
</reference>
<feature type="transmembrane region" description="Helical" evidence="2">
    <location>
        <begin position="287"/>
        <end position="307"/>
    </location>
</feature>
<feature type="transmembrane region" description="Helical" evidence="2">
    <location>
        <begin position="404"/>
        <end position="422"/>
    </location>
</feature>
<keyword evidence="2" id="KW-0812">Transmembrane</keyword>
<protein>
    <submittedName>
        <fullName evidence="3">Putative ribosomal protein/carboxylic ester hydrolase</fullName>
    </submittedName>
</protein>
<dbReference type="RefSeq" id="XP_012188541.1">
    <property type="nucleotide sequence ID" value="XM_012333151.1"/>
</dbReference>
<feature type="transmembrane region" description="Helical" evidence="2">
    <location>
        <begin position="490"/>
        <end position="506"/>
    </location>
</feature>
<gene>
    <name evidence="3" type="ORF">PHSY_002527</name>
</gene>
<keyword evidence="2" id="KW-1133">Transmembrane helix</keyword>
<dbReference type="HOGENOM" id="CLU_507131_0_0_1"/>
<feature type="compositionally biased region" description="Polar residues" evidence="1">
    <location>
        <begin position="81"/>
        <end position="91"/>
    </location>
</feature>
<keyword evidence="3" id="KW-0378">Hydrolase</keyword>
<feature type="transmembrane region" description="Helical" evidence="2">
    <location>
        <begin position="526"/>
        <end position="545"/>
    </location>
</feature>
<dbReference type="PANTHER" id="PTHR40407:SF1">
    <property type="entry name" value="HEPARAN-ALPHA-GLUCOSAMINIDE N-ACETYLTRANSFERASE CATALYTIC DOMAIN-CONTAINING PROTEIN"/>
    <property type="match status" value="1"/>
</dbReference>
<proteinExistence type="predicted"/>
<feature type="region of interest" description="Disordered" evidence="1">
    <location>
        <begin position="58"/>
        <end position="91"/>
    </location>
</feature>
<dbReference type="OrthoDB" id="2505607at2759"/>
<keyword evidence="3" id="KW-0689">Ribosomal protein</keyword>
<evidence type="ECO:0000256" key="2">
    <source>
        <dbReference type="SAM" id="Phobius"/>
    </source>
</evidence>
<sequence>MDDEPLPSTPPRSTNRTQTISLLTRRSLGLQCRITMSSSSGQANAPPAAADAVQDTNFVLPPTPAQSNGGYGSASAPTAEAAQTSKPTSTTSRALAPDLLRGLILPLMSLDHAALFLGAWLHGTPKQSESAGTPFTRWNFTTAYVSRTITHLCAPGFFFLMGMGCVYFQRSRAKIGWSKPRMAKHFVVRALALTLVSEVLGESLMWGRRIWIINIVLIGLAVDYLLTGLLCLLVDSTEGMLAGQLDGWSGRAATSDGDDETRPLLSIGAGHSATVASASSRSTSISFWIHNAVLLLLTYITIFWNIWLSPTGGHCSPASSSTTSSLASQIPIELLALSPTTAVDQPPPAVPPSSRLGPWFDFWFFPVQNRFVMSGFPPLAWISFCLFGMLYARIMLYKRWTPKAVAAWNVGVSVVLAALFVGTRLLHFGNLSEGCLQIVGDGAVDAAEGNQYLVSVKSFFYITKVVGFPSRTLRCRQQLLTKSFGWMNRAHMYLYFLLAVPARYFFEHELPDKPPNAWERTTGLGNTAPFWIIWILGLFILSPMCRAYGRFKAKQSADSIWRFF</sequence>
<dbReference type="eggNOG" id="ENOG502S1A4">
    <property type="taxonomic scope" value="Eukaryota"/>
</dbReference>
<dbReference type="STRING" id="1305764.R9P1B7"/>
<name>R9P1B7_PSEHS</name>
<evidence type="ECO:0000256" key="1">
    <source>
        <dbReference type="SAM" id="MobiDB-lite"/>
    </source>
</evidence>
<dbReference type="GeneID" id="24107820"/>
<evidence type="ECO:0000313" key="3">
    <source>
        <dbReference type="EMBL" id="GAC94954.1"/>
    </source>
</evidence>
<dbReference type="EMBL" id="DF238787">
    <property type="protein sequence ID" value="GAC94954.1"/>
    <property type="molecule type" value="Genomic_DNA"/>
</dbReference>
<dbReference type="AlphaFoldDB" id="R9P1B7"/>
<feature type="transmembrane region" description="Helical" evidence="2">
    <location>
        <begin position="143"/>
        <end position="166"/>
    </location>
</feature>
<feature type="transmembrane region" description="Helical" evidence="2">
    <location>
        <begin position="186"/>
        <end position="205"/>
    </location>
</feature>
<accession>R9P1B7</accession>
<keyword evidence="3" id="KW-0687">Ribonucleoprotein</keyword>
<feature type="transmembrane region" description="Helical" evidence="2">
    <location>
        <begin position="371"/>
        <end position="392"/>
    </location>
</feature>
<keyword evidence="4" id="KW-1185">Reference proteome</keyword>
<feature type="transmembrane region" description="Helical" evidence="2">
    <location>
        <begin position="452"/>
        <end position="469"/>
    </location>
</feature>
<dbReference type="GO" id="GO:0005840">
    <property type="term" value="C:ribosome"/>
    <property type="evidence" value="ECO:0007669"/>
    <property type="project" value="UniProtKB-KW"/>
</dbReference>
<dbReference type="Proteomes" id="UP000014071">
    <property type="component" value="Unassembled WGS sequence"/>
</dbReference>
<dbReference type="PANTHER" id="PTHR40407">
    <property type="entry name" value="MEMBRANE PROTEIN-LIKE PROTEIN"/>
    <property type="match status" value="1"/>
</dbReference>
<feature type="transmembrane region" description="Helical" evidence="2">
    <location>
        <begin position="211"/>
        <end position="234"/>
    </location>
</feature>
<dbReference type="GO" id="GO:0016787">
    <property type="term" value="F:hydrolase activity"/>
    <property type="evidence" value="ECO:0007669"/>
    <property type="project" value="UniProtKB-KW"/>
</dbReference>
<organism evidence="3 4">
    <name type="scientific">Pseudozyma hubeiensis (strain SY62)</name>
    <name type="common">Yeast</name>
    <dbReference type="NCBI Taxonomy" id="1305764"/>
    <lineage>
        <taxon>Eukaryota</taxon>
        <taxon>Fungi</taxon>
        <taxon>Dikarya</taxon>
        <taxon>Basidiomycota</taxon>
        <taxon>Ustilaginomycotina</taxon>
        <taxon>Ustilaginomycetes</taxon>
        <taxon>Ustilaginales</taxon>
        <taxon>Ustilaginaceae</taxon>
        <taxon>Pseudozyma</taxon>
    </lineage>
</organism>
<evidence type="ECO:0000313" key="4">
    <source>
        <dbReference type="Proteomes" id="UP000014071"/>
    </source>
</evidence>
<keyword evidence="2" id="KW-0472">Membrane</keyword>